<feature type="compositionally biased region" description="Basic and acidic residues" evidence="1">
    <location>
        <begin position="116"/>
        <end position="157"/>
    </location>
</feature>
<feature type="region of interest" description="Disordered" evidence="1">
    <location>
        <begin position="93"/>
        <end position="172"/>
    </location>
</feature>
<protein>
    <submittedName>
        <fullName evidence="2">Putative integral membrane protein</fullName>
    </submittedName>
</protein>
<evidence type="ECO:0000313" key="2">
    <source>
        <dbReference type="EMBL" id="EOY45544.1"/>
    </source>
</evidence>
<sequence length="332" mass="34776">MQGQPQRVVEAEGVARGRRHVPHDVVLAAHDLVPQRLGERAGDGRRDRCDQPDPVAGQPGGQHRHRQDQPSGQLGDAGVALHHLPVGQDVRAADVEGPGHLPRHGRAAHQGAQHVPHGDRLDAGVDPAGRDHDRQPFGEVAQHLEGRRPGADDDRRAQHGRGHAGGQQDAADLGPRAQVRRQFALRHPGRGQAAQVDDAPHACRGGALGEGARRPPVGRLEVVATTQRVHQVVGHIDALHRPRHRVGVGHVAPHHLGLAGPRMVAQPVRGAGQAPHPVSGVEQFGHETPPDVSGRAGDQAAQARPGTPAARAAGSFGCLAHGAPSLAGQSSP</sequence>
<evidence type="ECO:0000313" key="3">
    <source>
        <dbReference type="Proteomes" id="UP000014062"/>
    </source>
</evidence>
<accession>A0A7U9DKC8</accession>
<feature type="compositionally biased region" description="Low complexity" evidence="1">
    <location>
        <begin position="299"/>
        <end position="311"/>
    </location>
</feature>
<dbReference type="AlphaFoldDB" id="A0A7U9DKC8"/>
<organism evidence="2 3">
    <name type="scientific">Streptomyces lividans 1326</name>
    <dbReference type="NCBI Taxonomy" id="1200984"/>
    <lineage>
        <taxon>Bacteria</taxon>
        <taxon>Bacillati</taxon>
        <taxon>Actinomycetota</taxon>
        <taxon>Actinomycetes</taxon>
        <taxon>Kitasatosporales</taxon>
        <taxon>Streptomycetaceae</taxon>
        <taxon>Streptomyces</taxon>
    </lineage>
</organism>
<feature type="region of interest" description="Disordered" evidence="1">
    <location>
        <begin position="268"/>
        <end position="311"/>
    </location>
</feature>
<feature type="region of interest" description="Disordered" evidence="1">
    <location>
        <begin position="1"/>
        <end position="77"/>
    </location>
</feature>
<dbReference type="Proteomes" id="UP000014062">
    <property type="component" value="Chromosome"/>
</dbReference>
<dbReference type="EMBL" id="CM001889">
    <property type="protein sequence ID" value="EOY45544.1"/>
    <property type="molecule type" value="Genomic_DNA"/>
</dbReference>
<proteinExistence type="predicted"/>
<feature type="compositionally biased region" description="Basic and acidic residues" evidence="1">
    <location>
        <begin position="37"/>
        <end position="51"/>
    </location>
</feature>
<gene>
    <name evidence="2" type="ORF">SLI_0825</name>
</gene>
<evidence type="ECO:0000256" key="1">
    <source>
        <dbReference type="SAM" id="MobiDB-lite"/>
    </source>
</evidence>
<reference evidence="3" key="1">
    <citation type="journal article" date="2013" name="Genome Biol. Evol.">
        <title>The genome sequence of Streptomyces lividans 66 reveals a novel tRNA-dependent peptide biosynthetic system within a metal-related genomic island.</title>
        <authorList>
            <person name="Cruz-Morales P."/>
            <person name="Vijgenboom E."/>
            <person name="Iruegas-Bocardo F."/>
            <person name="Girard G."/>
            <person name="Yanez-Guerra L.A."/>
            <person name="Ramos-Aboites H.E."/>
            <person name="Pernodet J.L."/>
            <person name="Anne J."/>
            <person name="van Wezel G.P."/>
            <person name="Barona-Gomez F."/>
        </authorList>
    </citation>
    <scope>NUCLEOTIDE SEQUENCE [LARGE SCALE GENOMIC DNA]</scope>
    <source>
        <strain evidence="3">1326</strain>
    </source>
</reference>
<name>A0A7U9DKC8_STRLI</name>